<dbReference type="AlphaFoldDB" id="A0A917HWC5"/>
<keyword evidence="3" id="KW-0540">Nuclease</keyword>
<feature type="domain" description="Endonuclease/exonuclease/phosphatase" evidence="2">
    <location>
        <begin position="30"/>
        <end position="346"/>
    </location>
</feature>
<dbReference type="RefSeq" id="WP_188597858.1">
    <property type="nucleotide sequence ID" value="NZ_BMJW01000001.1"/>
</dbReference>
<proteinExistence type="predicted"/>
<keyword evidence="3" id="KW-0378">Hydrolase</keyword>
<dbReference type="InterPro" id="IPR036691">
    <property type="entry name" value="Endo/exonu/phosph_ase_sf"/>
</dbReference>
<protein>
    <submittedName>
        <fullName evidence="3">Endonuclease</fullName>
    </submittedName>
</protein>
<comment type="caution">
    <text evidence="3">The sequence shown here is derived from an EMBL/GenBank/DDBJ whole genome shotgun (WGS) entry which is preliminary data.</text>
</comment>
<dbReference type="GO" id="GO:0004519">
    <property type="term" value="F:endonuclease activity"/>
    <property type="evidence" value="ECO:0007669"/>
    <property type="project" value="UniProtKB-KW"/>
</dbReference>
<accession>A0A917HWC5</accession>
<dbReference type="PANTHER" id="PTHR42834:SF1">
    <property type="entry name" value="ENDONUCLEASE_EXONUCLEASE_PHOSPHATASE FAMILY PROTEIN (AFU_ORTHOLOGUE AFUA_3G09210)"/>
    <property type="match status" value="1"/>
</dbReference>
<organism evidence="3 4">
    <name type="scientific">Polaribacter pacificus</name>
    <dbReference type="NCBI Taxonomy" id="1775173"/>
    <lineage>
        <taxon>Bacteria</taxon>
        <taxon>Pseudomonadati</taxon>
        <taxon>Bacteroidota</taxon>
        <taxon>Flavobacteriia</taxon>
        <taxon>Flavobacteriales</taxon>
        <taxon>Flavobacteriaceae</taxon>
    </lineage>
</organism>
<evidence type="ECO:0000256" key="1">
    <source>
        <dbReference type="SAM" id="SignalP"/>
    </source>
</evidence>
<dbReference type="InterPro" id="IPR005135">
    <property type="entry name" value="Endo/exonuclease/phosphatase"/>
</dbReference>
<keyword evidence="4" id="KW-1185">Reference proteome</keyword>
<keyword evidence="1" id="KW-0732">Signal</keyword>
<evidence type="ECO:0000313" key="4">
    <source>
        <dbReference type="Proteomes" id="UP000633278"/>
    </source>
</evidence>
<dbReference type="Pfam" id="PF19580">
    <property type="entry name" value="Exo_endo_phos_3"/>
    <property type="match status" value="1"/>
</dbReference>
<dbReference type="PANTHER" id="PTHR42834">
    <property type="entry name" value="ENDONUCLEASE/EXONUCLEASE/PHOSPHATASE FAMILY PROTEIN (AFU_ORTHOLOGUE AFUA_3G09210)"/>
    <property type="match status" value="1"/>
</dbReference>
<name>A0A917HWC5_9FLAO</name>
<dbReference type="Proteomes" id="UP000633278">
    <property type="component" value="Unassembled WGS sequence"/>
</dbReference>
<reference evidence="3" key="2">
    <citation type="submission" date="2020-09" db="EMBL/GenBank/DDBJ databases">
        <authorList>
            <person name="Sun Q."/>
            <person name="Zhou Y."/>
        </authorList>
    </citation>
    <scope>NUCLEOTIDE SEQUENCE</scope>
    <source>
        <strain evidence="3">CGMCC 1.15763</strain>
    </source>
</reference>
<feature type="chain" id="PRO_5037206012" evidence="1">
    <location>
        <begin position="20"/>
        <end position="351"/>
    </location>
</feature>
<dbReference type="Gene3D" id="3.60.10.10">
    <property type="entry name" value="Endonuclease/exonuclease/phosphatase"/>
    <property type="match status" value="1"/>
</dbReference>
<dbReference type="EMBL" id="BMJW01000001">
    <property type="protein sequence ID" value="GGG92481.1"/>
    <property type="molecule type" value="Genomic_DNA"/>
</dbReference>
<evidence type="ECO:0000313" key="3">
    <source>
        <dbReference type="EMBL" id="GGG92481.1"/>
    </source>
</evidence>
<sequence length="351" mass="40443">MKKILLASCWLFLVVQGTAQDRSKDYSIRTVAFYNLENLFDTINDPNTYDESSPILSLKANKSKVYWDKINKLASVIAQIGADKANTAPSCIGLAEVENQEVLTDLIQSNYLQRYGYESIHYDSPDSRGIDVAFLYQKKHFNPIDHKPFTLLLFDQNKRVYTRDQLLVTGYLDDELMHFVVNHWPSRRGGEAKSRYLREKAAYLTKTIISPIQEQEPEAKIIVMGDFNDDPINSSFKSVLNTQASKNNLADEALYNPYEALFKKGYSTLGYRDQINLFDQIILSASLIAQQKEDHKNYFLYRATIFNKSFLTSQKGKYKGYPFRSFSNGGYTGGYSDHYPVYVFLIREKKR</sequence>
<dbReference type="SUPFAM" id="SSF56219">
    <property type="entry name" value="DNase I-like"/>
    <property type="match status" value="1"/>
</dbReference>
<feature type="signal peptide" evidence="1">
    <location>
        <begin position="1"/>
        <end position="19"/>
    </location>
</feature>
<keyword evidence="3" id="KW-0255">Endonuclease</keyword>
<gene>
    <name evidence="3" type="ORF">GCM10011416_06760</name>
</gene>
<evidence type="ECO:0000259" key="2">
    <source>
        <dbReference type="Pfam" id="PF19580"/>
    </source>
</evidence>
<reference evidence="3" key="1">
    <citation type="journal article" date="2014" name="Int. J. Syst. Evol. Microbiol.">
        <title>Complete genome sequence of Corynebacterium casei LMG S-19264T (=DSM 44701T), isolated from a smear-ripened cheese.</title>
        <authorList>
            <consortium name="US DOE Joint Genome Institute (JGI-PGF)"/>
            <person name="Walter F."/>
            <person name="Albersmeier A."/>
            <person name="Kalinowski J."/>
            <person name="Ruckert C."/>
        </authorList>
    </citation>
    <scope>NUCLEOTIDE SEQUENCE</scope>
    <source>
        <strain evidence="3">CGMCC 1.15763</strain>
    </source>
</reference>